<keyword evidence="1" id="KW-0472">Membrane</keyword>
<feature type="transmembrane region" description="Helical" evidence="1">
    <location>
        <begin position="6"/>
        <end position="29"/>
    </location>
</feature>
<proteinExistence type="predicted"/>
<evidence type="ECO:0008006" key="3">
    <source>
        <dbReference type="Google" id="ProtNLM"/>
    </source>
</evidence>
<organism evidence="2">
    <name type="scientific">marine metagenome</name>
    <dbReference type="NCBI Taxonomy" id="408172"/>
    <lineage>
        <taxon>unclassified sequences</taxon>
        <taxon>metagenomes</taxon>
        <taxon>ecological metagenomes</taxon>
    </lineage>
</organism>
<keyword evidence="1" id="KW-0812">Transmembrane</keyword>
<dbReference type="PANTHER" id="PTHR38602:SF1">
    <property type="entry name" value="INNER MEMBRANE PROTEIN"/>
    <property type="match status" value="1"/>
</dbReference>
<dbReference type="Pfam" id="PF09838">
    <property type="entry name" value="DUF2065"/>
    <property type="match status" value="1"/>
</dbReference>
<dbReference type="AlphaFoldDB" id="A0A383BTD2"/>
<dbReference type="InterPro" id="IPR019201">
    <property type="entry name" value="DUF2065"/>
</dbReference>
<keyword evidence="1" id="KW-1133">Transmembrane helix</keyword>
<sequence length="61" mass="6902">MGLKEFFIAIGLVLIFEGLLPFISPSLFKRSLLQMLEINENIIRIMGLVLIILGVIIINFI</sequence>
<feature type="transmembrane region" description="Helical" evidence="1">
    <location>
        <begin position="41"/>
        <end position="60"/>
    </location>
</feature>
<dbReference type="PANTHER" id="PTHR38602">
    <property type="entry name" value="INNER MEMBRANE PROTEIN-RELATED"/>
    <property type="match status" value="1"/>
</dbReference>
<evidence type="ECO:0000256" key="1">
    <source>
        <dbReference type="SAM" id="Phobius"/>
    </source>
</evidence>
<evidence type="ECO:0000313" key="2">
    <source>
        <dbReference type="EMBL" id="SVE22575.1"/>
    </source>
</evidence>
<protein>
    <recommendedName>
        <fullName evidence="3">DUF2065 domain-containing protein</fullName>
    </recommendedName>
</protein>
<name>A0A383BTD2_9ZZZZ</name>
<accession>A0A383BTD2</accession>
<reference evidence="2" key="1">
    <citation type="submission" date="2018-05" db="EMBL/GenBank/DDBJ databases">
        <authorList>
            <person name="Lanie J.A."/>
            <person name="Ng W.-L."/>
            <person name="Kazmierczak K.M."/>
            <person name="Andrzejewski T.M."/>
            <person name="Davidsen T.M."/>
            <person name="Wayne K.J."/>
            <person name="Tettelin H."/>
            <person name="Glass J.I."/>
            <person name="Rusch D."/>
            <person name="Podicherti R."/>
            <person name="Tsui H.-C.T."/>
            <person name="Winkler M.E."/>
        </authorList>
    </citation>
    <scope>NUCLEOTIDE SEQUENCE</scope>
</reference>
<gene>
    <name evidence="2" type="ORF">METZ01_LOCUS475429</name>
</gene>
<dbReference type="EMBL" id="UINC01202663">
    <property type="protein sequence ID" value="SVE22575.1"/>
    <property type="molecule type" value="Genomic_DNA"/>
</dbReference>